<feature type="transmembrane region" description="Helical" evidence="6">
    <location>
        <begin position="272"/>
        <end position="302"/>
    </location>
</feature>
<keyword evidence="6" id="KW-0769">Symport</keyword>
<dbReference type="GO" id="GO:0005886">
    <property type="term" value="C:plasma membrane"/>
    <property type="evidence" value="ECO:0007669"/>
    <property type="project" value="TreeGrafter"/>
</dbReference>
<protein>
    <recommendedName>
        <fullName evidence="6">Amino acid transporter</fullName>
    </recommendedName>
</protein>
<dbReference type="SUPFAM" id="SSF118215">
    <property type="entry name" value="Proton glutamate symport protein"/>
    <property type="match status" value="1"/>
</dbReference>
<comment type="caution">
    <text evidence="8">The sequence shown here is derived from an EMBL/GenBank/DDBJ whole genome shotgun (WGS) entry which is preliminary data.</text>
</comment>
<keyword evidence="9" id="KW-1185">Reference proteome</keyword>
<feature type="region of interest" description="Disordered" evidence="7">
    <location>
        <begin position="1"/>
        <end position="34"/>
    </location>
</feature>
<dbReference type="GO" id="GO:0015501">
    <property type="term" value="F:glutamate:sodium symporter activity"/>
    <property type="evidence" value="ECO:0007669"/>
    <property type="project" value="TreeGrafter"/>
</dbReference>
<feature type="transmembrane region" description="Helical" evidence="6">
    <location>
        <begin position="351"/>
        <end position="376"/>
    </location>
</feature>
<dbReference type="Proteomes" id="UP000711996">
    <property type="component" value="Unassembled WGS sequence"/>
</dbReference>
<evidence type="ECO:0000256" key="1">
    <source>
        <dbReference type="ARBA" id="ARBA00004141"/>
    </source>
</evidence>
<evidence type="ECO:0000256" key="6">
    <source>
        <dbReference type="RuleBase" id="RU361216"/>
    </source>
</evidence>
<dbReference type="InterPro" id="IPR036458">
    <property type="entry name" value="Na:dicarbo_symporter_sf"/>
</dbReference>
<feature type="transmembrane region" description="Helical" evidence="6">
    <location>
        <begin position="388"/>
        <end position="405"/>
    </location>
</feature>
<dbReference type="AlphaFoldDB" id="A0A9P5EL52"/>
<dbReference type="GO" id="GO:0005313">
    <property type="term" value="F:L-glutamate transmembrane transporter activity"/>
    <property type="evidence" value="ECO:0007669"/>
    <property type="project" value="TreeGrafter"/>
</dbReference>
<evidence type="ECO:0000256" key="2">
    <source>
        <dbReference type="ARBA" id="ARBA00022448"/>
    </source>
</evidence>
<keyword evidence="5 6" id="KW-0472">Membrane</keyword>
<evidence type="ECO:0000256" key="5">
    <source>
        <dbReference type="ARBA" id="ARBA00023136"/>
    </source>
</evidence>
<sequence>MEKTEMGAANKSVPENSSMDQVQQQTSVASGQSVEKKNPWWHPIIEPGSAIQIIIAAALAVGIGLGVKSAHPDIPDAATTILIIPGNLWLRALKAVVLPMIVTAMILAVQKLKEISHGGAKLAKWTIGYYVLTTVVAIVHSIIMTSQVWARLMTVASAESIAVDGMSEKDQETYDERQEQDIPATVTELFNSLIPANVVNALASDHLLAVLVSAVVVGYLIDDRDGRSSLMKACREIEAIILVVISFLISLAPIAIFFLILPNMFKLDINDIGVNLGILMGGSISSMFIHLFVVLPLIFFAFTRMNPYTLWFSCSPAWLTAWGTASSAATLPLTMKCVREKAKVPNTIAKFAVPLGCLINMDGTAIYFPIVVVFLAQTQGHVLNAADYIIILLLSTLASIGTTPIPSSSLVLTVMISSSVGIPPSGMYGVVVAVDWFIDRFRTATNVSGDLFAAVIVSKMTGITDPEDGSEDEVTEVRQNDDRV</sequence>
<feature type="transmembrane region" description="Helical" evidence="6">
    <location>
        <begin position="50"/>
        <end position="68"/>
    </location>
</feature>
<accession>A0A9P5EL52</accession>
<feature type="transmembrane region" description="Helical" evidence="6">
    <location>
        <begin position="129"/>
        <end position="150"/>
    </location>
</feature>
<comment type="subcellular location">
    <subcellularLocation>
        <location evidence="1 6">Membrane</location>
        <topology evidence="1 6">Multi-pass membrane protein</topology>
    </subcellularLocation>
</comment>
<feature type="transmembrane region" description="Helical" evidence="6">
    <location>
        <begin position="88"/>
        <end position="109"/>
    </location>
</feature>
<evidence type="ECO:0000256" key="4">
    <source>
        <dbReference type="ARBA" id="ARBA00022989"/>
    </source>
</evidence>
<feature type="transmembrane region" description="Helical" evidence="6">
    <location>
        <begin position="411"/>
        <end position="438"/>
    </location>
</feature>
<evidence type="ECO:0000313" key="8">
    <source>
        <dbReference type="EMBL" id="KAF4852870.1"/>
    </source>
</evidence>
<keyword evidence="2 6" id="KW-0813">Transport</keyword>
<evidence type="ECO:0000256" key="3">
    <source>
        <dbReference type="ARBA" id="ARBA00022692"/>
    </source>
</evidence>
<feature type="transmembrane region" description="Helical" evidence="6">
    <location>
        <begin position="309"/>
        <end position="331"/>
    </location>
</feature>
<dbReference type="PANTHER" id="PTHR11958">
    <property type="entry name" value="SODIUM/DICARBOXYLATE SYMPORTER-RELATED"/>
    <property type="match status" value="1"/>
</dbReference>
<feature type="compositionally biased region" description="Polar residues" evidence="7">
    <location>
        <begin position="13"/>
        <end position="33"/>
    </location>
</feature>
<reference evidence="8" key="1">
    <citation type="submission" date="2019-06" db="EMBL/GenBank/DDBJ databases">
        <authorList>
            <person name="Gan P."/>
            <person name="Shirasu K."/>
        </authorList>
    </citation>
    <scope>NUCLEOTIDE SEQUENCE [LARGE SCALE GENOMIC DNA]</scope>
    <source>
        <strain evidence="8">CAD2</strain>
    </source>
</reference>
<feature type="region of interest" description="Disordered" evidence="7">
    <location>
        <begin position="464"/>
        <end position="484"/>
    </location>
</feature>
<keyword evidence="3 6" id="KW-0812">Transmembrane</keyword>
<feature type="compositionally biased region" description="Acidic residues" evidence="7">
    <location>
        <begin position="465"/>
        <end position="474"/>
    </location>
</feature>
<dbReference type="GO" id="GO:0015175">
    <property type="term" value="F:neutral L-amino acid transmembrane transporter activity"/>
    <property type="evidence" value="ECO:0007669"/>
    <property type="project" value="TreeGrafter"/>
</dbReference>
<feature type="compositionally biased region" description="Basic and acidic residues" evidence="7">
    <location>
        <begin position="475"/>
        <end position="484"/>
    </location>
</feature>
<organism evidence="8 9">
    <name type="scientific">Colletotrichum siamense</name>
    <name type="common">Anthracnose fungus</name>
    <dbReference type="NCBI Taxonomy" id="690259"/>
    <lineage>
        <taxon>Eukaryota</taxon>
        <taxon>Fungi</taxon>
        <taxon>Dikarya</taxon>
        <taxon>Ascomycota</taxon>
        <taxon>Pezizomycotina</taxon>
        <taxon>Sordariomycetes</taxon>
        <taxon>Hypocreomycetidae</taxon>
        <taxon>Glomerellales</taxon>
        <taxon>Glomerellaceae</taxon>
        <taxon>Colletotrichum</taxon>
        <taxon>Colletotrichum gloeosporioides species complex</taxon>
    </lineage>
</organism>
<dbReference type="OrthoDB" id="5877963at2759"/>
<dbReference type="EMBL" id="QPMT01000038">
    <property type="protein sequence ID" value="KAF4852870.1"/>
    <property type="molecule type" value="Genomic_DNA"/>
</dbReference>
<feature type="transmembrane region" description="Helical" evidence="6">
    <location>
        <begin position="240"/>
        <end position="260"/>
    </location>
</feature>
<proteinExistence type="inferred from homology"/>
<dbReference type="InterPro" id="IPR050746">
    <property type="entry name" value="DAACS"/>
</dbReference>
<evidence type="ECO:0000256" key="7">
    <source>
        <dbReference type="SAM" id="MobiDB-lite"/>
    </source>
</evidence>
<keyword evidence="4 6" id="KW-1133">Transmembrane helix</keyword>
<dbReference type="PANTHER" id="PTHR11958:SF63">
    <property type="entry name" value="AMINO ACID TRANSPORTER"/>
    <property type="match status" value="1"/>
</dbReference>
<evidence type="ECO:0000313" key="9">
    <source>
        <dbReference type="Proteomes" id="UP000711996"/>
    </source>
</evidence>
<dbReference type="InterPro" id="IPR001991">
    <property type="entry name" value="Na-dicarboxylate_symporter"/>
</dbReference>
<gene>
    <name evidence="8" type="primary">SLC1A1</name>
    <name evidence="8" type="ORF">CGCSCA2_v010360</name>
</gene>
<comment type="similarity">
    <text evidence="6">Belongs to the dicarboxylate/amino acid:cation symporter (DAACS) (TC 2.A.23) family.</text>
</comment>
<name>A0A9P5EL52_COLSI</name>
<dbReference type="Pfam" id="PF00375">
    <property type="entry name" value="SDF"/>
    <property type="match status" value="1"/>
</dbReference>
<dbReference type="Gene3D" id="1.10.3860.10">
    <property type="entry name" value="Sodium:dicarboxylate symporter"/>
    <property type="match status" value="1"/>
</dbReference>
<dbReference type="PRINTS" id="PR00173">
    <property type="entry name" value="EDTRNSPORT"/>
</dbReference>